<evidence type="ECO:0000313" key="3">
    <source>
        <dbReference type="Proteomes" id="UP000241848"/>
    </source>
</evidence>
<dbReference type="AlphaFoldDB" id="A0A2T2WKQ8"/>
<dbReference type="InterPro" id="IPR010093">
    <property type="entry name" value="SinI_DNA-bd"/>
</dbReference>
<dbReference type="Gene3D" id="1.10.1660.10">
    <property type="match status" value="1"/>
</dbReference>
<feature type="coiled-coil region" evidence="1">
    <location>
        <begin position="179"/>
        <end position="206"/>
    </location>
</feature>
<dbReference type="Proteomes" id="UP000241848">
    <property type="component" value="Unassembled WGS sequence"/>
</dbReference>
<reference evidence="2 3" key="1">
    <citation type="journal article" date="2014" name="BMC Genomics">
        <title>Comparison of environmental and isolate Sulfobacillus genomes reveals diverse carbon, sulfur, nitrogen, and hydrogen metabolisms.</title>
        <authorList>
            <person name="Justice N.B."/>
            <person name="Norman A."/>
            <person name="Brown C.T."/>
            <person name="Singh A."/>
            <person name="Thomas B.C."/>
            <person name="Banfield J.F."/>
        </authorList>
    </citation>
    <scope>NUCLEOTIDE SEQUENCE [LARGE SCALE GENOMIC DNA]</scope>
    <source>
        <strain evidence="2">AMDSBA3</strain>
    </source>
</reference>
<evidence type="ECO:0000256" key="1">
    <source>
        <dbReference type="SAM" id="Coils"/>
    </source>
</evidence>
<keyword evidence="1" id="KW-0175">Coiled coil</keyword>
<evidence type="ECO:0000313" key="2">
    <source>
        <dbReference type="EMBL" id="PSR22796.1"/>
    </source>
</evidence>
<dbReference type="SUPFAM" id="SSF46955">
    <property type="entry name" value="Putative DNA-binding domain"/>
    <property type="match status" value="1"/>
</dbReference>
<name>A0A2T2WKQ8_9FIRM</name>
<dbReference type="EMBL" id="PXYV01000012">
    <property type="protein sequence ID" value="PSR22796.1"/>
    <property type="molecule type" value="Genomic_DNA"/>
</dbReference>
<dbReference type="GO" id="GO:0003677">
    <property type="term" value="F:DNA binding"/>
    <property type="evidence" value="ECO:0007669"/>
    <property type="project" value="InterPro"/>
</dbReference>
<protein>
    <submittedName>
        <fullName evidence="2">Excisionase</fullName>
    </submittedName>
</protein>
<accession>A0A2T2WKQ8</accession>
<comment type="caution">
    <text evidence="2">The sequence shown here is derived from an EMBL/GenBank/DDBJ whole genome shotgun (WGS) entry which is preliminary data.</text>
</comment>
<dbReference type="InterPro" id="IPR009061">
    <property type="entry name" value="DNA-bd_dom_put_sf"/>
</dbReference>
<proteinExistence type="predicted"/>
<dbReference type="NCBIfam" id="TIGR01764">
    <property type="entry name" value="excise"/>
    <property type="match status" value="1"/>
</dbReference>
<organism evidence="2 3">
    <name type="scientific">Sulfobacillus acidophilus</name>
    <dbReference type="NCBI Taxonomy" id="53633"/>
    <lineage>
        <taxon>Bacteria</taxon>
        <taxon>Bacillati</taxon>
        <taxon>Bacillota</taxon>
        <taxon>Clostridia</taxon>
        <taxon>Eubacteriales</taxon>
        <taxon>Clostridiales Family XVII. Incertae Sedis</taxon>
        <taxon>Sulfobacillus</taxon>
    </lineage>
</organism>
<gene>
    <name evidence="2" type="ORF">C7B45_05570</name>
</gene>
<sequence length="209" mass="23899">MVPKYWPIQRVSRELQVPAPTLRRWIENGSVHAYRLADGGHRRVPYEEVARLAKELGQGQLAAASEIRPDHTYRLEEAAEYLGVSSRFLWNQRLSLSQGGQVTGSDVLAWEALLYSDETEDIGETDSFGLEGDGEMSGYGMHRHGPGPRGGGFGWGPRHMDWDEEDHRAHSALWLRSMKRHLEARKADIEDRLNWVEEQLRKSEDKSHE</sequence>